<dbReference type="InterPro" id="IPR043712">
    <property type="entry name" value="DUF5652"/>
</dbReference>
<evidence type="ECO:0000313" key="4">
    <source>
        <dbReference type="Proteomes" id="UP000034751"/>
    </source>
</evidence>
<feature type="transmembrane region" description="Helical" evidence="1">
    <location>
        <begin position="41"/>
        <end position="64"/>
    </location>
</feature>
<dbReference type="AlphaFoldDB" id="A0A0G1F905"/>
<gene>
    <name evidence="3" type="ORF">UW02_C0027G0010</name>
</gene>
<comment type="caution">
    <text evidence="3">The sequence shown here is derived from an EMBL/GenBank/DDBJ whole genome shotgun (WGS) entry which is preliminary data.</text>
</comment>
<evidence type="ECO:0000256" key="1">
    <source>
        <dbReference type="SAM" id="Phobius"/>
    </source>
</evidence>
<protein>
    <recommendedName>
        <fullName evidence="2">DUF5652 domain-containing protein</fullName>
    </recommendedName>
</protein>
<dbReference type="STRING" id="1618747.UW02_C0027G0010"/>
<accession>A0A0G1F905</accession>
<sequence>MMPWYLGNSSQVGTWIIPLAVWSVFWTGFALWHAAKRDEKWWFIFFLLVHTAGIAEILYLLFVVKAFKDKKSRRR</sequence>
<evidence type="ECO:0000313" key="3">
    <source>
        <dbReference type="EMBL" id="KKT18578.1"/>
    </source>
</evidence>
<dbReference type="EMBL" id="LCGS01000027">
    <property type="protein sequence ID" value="KKT18578.1"/>
    <property type="molecule type" value="Genomic_DNA"/>
</dbReference>
<name>A0A0G1F905_9BACT</name>
<proteinExistence type="predicted"/>
<feature type="transmembrane region" description="Helical" evidence="1">
    <location>
        <begin position="12"/>
        <end position="35"/>
    </location>
</feature>
<reference evidence="3 4" key="1">
    <citation type="journal article" date="2015" name="Nature">
        <title>rRNA introns, odd ribosomes, and small enigmatic genomes across a large radiation of phyla.</title>
        <authorList>
            <person name="Brown C.T."/>
            <person name="Hug L.A."/>
            <person name="Thomas B.C."/>
            <person name="Sharon I."/>
            <person name="Castelle C.J."/>
            <person name="Singh A."/>
            <person name="Wilkins M.J."/>
            <person name="Williams K.H."/>
            <person name="Banfield J.F."/>
        </authorList>
    </citation>
    <scope>NUCLEOTIDE SEQUENCE [LARGE SCALE GENOMIC DNA]</scope>
</reference>
<feature type="domain" description="DUF5652" evidence="2">
    <location>
        <begin position="12"/>
        <end position="69"/>
    </location>
</feature>
<dbReference type="Proteomes" id="UP000034751">
    <property type="component" value="Unassembled WGS sequence"/>
</dbReference>
<keyword evidence="1" id="KW-0472">Membrane</keyword>
<dbReference type="Pfam" id="PF18893">
    <property type="entry name" value="DUF5652"/>
    <property type="match status" value="1"/>
</dbReference>
<keyword evidence="1" id="KW-1133">Transmembrane helix</keyword>
<keyword evidence="1" id="KW-0812">Transmembrane</keyword>
<organism evidence="3 4">
    <name type="scientific">Candidatus Nomurabacteria bacterium GW2011_GWB1_43_7</name>
    <dbReference type="NCBI Taxonomy" id="1618747"/>
    <lineage>
        <taxon>Bacteria</taxon>
        <taxon>Candidatus Nomuraibacteriota</taxon>
    </lineage>
</organism>
<evidence type="ECO:0000259" key="2">
    <source>
        <dbReference type="Pfam" id="PF18893"/>
    </source>
</evidence>